<dbReference type="AlphaFoldDB" id="H7EPW7"/>
<feature type="transmembrane region" description="Helical" evidence="1">
    <location>
        <begin position="47"/>
        <end position="68"/>
    </location>
</feature>
<protein>
    <recommendedName>
        <fullName evidence="4">DUF3307 domain-containing protein</fullName>
    </recommendedName>
</protein>
<dbReference type="EMBL" id="AGRW01000055">
    <property type="protein sequence ID" value="EIC00518.1"/>
    <property type="molecule type" value="Genomic_DNA"/>
</dbReference>
<keyword evidence="1" id="KW-0472">Membrane</keyword>
<sequence>MKDASIFLCMLFLHIVDDFKMQGILASFKQKSWWVENSPEELYKYDWIISLVMHCISWSFCIMFPIMVWYRFAIPLWFLFVFVINVVIHCIIDHLKANSQKINLVADQLCHIIQIIFTFTVFLLLR</sequence>
<dbReference type="Proteomes" id="UP000003571">
    <property type="component" value="Unassembled WGS sequence"/>
</dbReference>
<dbReference type="eggNOG" id="ENOG50344BJ">
    <property type="taxonomic scope" value="Bacteria"/>
</dbReference>
<dbReference type="PATRIC" id="fig|907348.3.peg.3031"/>
<name>H7EPW7_9SPIR</name>
<evidence type="ECO:0000313" key="3">
    <source>
        <dbReference type="Proteomes" id="UP000003571"/>
    </source>
</evidence>
<evidence type="ECO:0008006" key="4">
    <source>
        <dbReference type="Google" id="ProtNLM"/>
    </source>
</evidence>
<keyword evidence="1" id="KW-1133">Transmembrane helix</keyword>
<dbReference type="STRING" id="907348.TresaDRAFT_0612"/>
<gene>
    <name evidence="2" type="ORF">TresaDRAFT_0612</name>
</gene>
<feature type="transmembrane region" description="Helical" evidence="1">
    <location>
        <begin position="74"/>
        <end position="92"/>
    </location>
</feature>
<comment type="caution">
    <text evidence="2">The sequence shown here is derived from an EMBL/GenBank/DDBJ whole genome shotgun (WGS) entry which is preliminary data.</text>
</comment>
<feature type="transmembrane region" description="Helical" evidence="1">
    <location>
        <begin position="104"/>
        <end position="125"/>
    </location>
</feature>
<organism evidence="2 3">
    <name type="scientific">Treponema saccharophilum DSM 2985</name>
    <dbReference type="NCBI Taxonomy" id="907348"/>
    <lineage>
        <taxon>Bacteria</taxon>
        <taxon>Pseudomonadati</taxon>
        <taxon>Spirochaetota</taxon>
        <taxon>Spirochaetia</taxon>
        <taxon>Spirochaetales</taxon>
        <taxon>Treponemataceae</taxon>
        <taxon>Treponema</taxon>
    </lineage>
</organism>
<keyword evidence="3" id="KW-1185">Reference proteome</keyword>
<evidence type="ECO:0000256" key="1">
    <source>
        <dbReference type="SAM" id="Phobius"/>
    </source>
</evidence>
<accession>H7EPW7</accession>
<keyword evidence="1" id="KW-0812">Transmembrane</keyword>
<proteinExistence type="predicted"/>
<reference evidence="2 3" key="1">
    <citation type="submission" date="2011-09" db="EMBL/GenBank/DDBJ databases">
        <title>The draft genome of Treponema saccharophilum DSM 2985.</title>
        <authorList>
            <consortium name="US DOE Joint Genome Institute (JGI-PGF)"/>
            <person name="Lucas S."/>
            <person name="Copeland A."/>
            <person name="Lapidus A."/>
            <person name="Glavina del Rio T."/>
            <person name="Dalin E."/>
            <person name="Tice H."/>
            <person name="Bruce D."/>
            <person name="Goodwin L."/>
            <person name="Pitluck S."/>
            <person name="Peters L."/>
            <person name="Kyrpides N."/>
            <person name="Mavromatis K."/>
            <person name="Ivanova N."/>
            <person name="Markowitz V."/>
            <person name="Cheng J.-F."/>
            <person name="Hugenholtz P."/>
            <person name="Woyke T."/>
            <person name="Wu D."/>
            <person name="Gronow S."/>
            <person name="Wellnitz S."/>
            <person name="Brambilla E."/>
            <person name="Klenk H.-P."/>
            <person name="Eisen J.A."/>
        </authorList>
    </citation>
    <scope>NUCLEOTIDE SEQUENCE [LARGE SCALE GENOMIC DNA]</scope>
    <source>
        <strain evidence="2 3">DSM 2985</strain>
    </source>
</reference>
<evidence type="ECO:0000313" key="2">
    <source>
        <dbReference type="EMBL" id="EIC00518.1"/>
    </source>
</evidence>